<evidence type="ECO:0000313" key="2">
    <source>
        <dbReference type="EMBL" id="GET39671.1"/>
    </source>
</evidence>
<feature type="region of interest" description="Disordered" evidence="1">
    <location>
        <begin position="37"/>
        <end position="67"/>
    </location>
</feature>
<evidence type="ECO:0000313" key="3">
    <source>
        <dbReference type="Proteomes" id="UP001050975"/>
    </source>
</evidence>
<accession>A0AAV3XG32</accession>
<gene>
    <name evidence="2" type="ORF">MiSe_44420</name>
</gene>
<protein>
    <recommendedName>
        <fullName evidence="4">Transposase</fullName>
    </recommendedName>
</protein>
<comment type="caution">
    <text evidence="2">The sequence shown here is derived from an EMBL/GenBank/DDBJ whole genome shotgun (WGS) entry which is preliminary data.</text>
</comment>
<name>A0AAV3XG32_9CYAN</name>
<dbReference type="EMBL" id="BLAY01000071">
    <property type="protein sequence ID" value="GET39671.1"/>
    <property type="molecule type" value="Genomic_DNA"/>
</dbReference>
<organism evidence="2 3">
    <name type="scientific">Microseira wollei NIES-4236</name>
    <dbReference type="NCBI Taxonomy" id="2530354"/>
    <lineage>
        <taxon>Bacteria</taxon>
        <taxon>Bacillati</taxon>
        <taxon>Cyanobacteriota</taxon>
        <taxon>Cyanophyceae</taxon>
        <taxon>Oscillatoriophycideae</taxon>
        <taxon>Aerosakkonematales</taxon>
        <taxon>Aerosakkonemataceae</taxon>
        <taxon>Microseira</taxon>
    </lineage>
</organism>
<sequence>MTPSKYGICYQCHSPINIPGLAAFKCSQSGWKKTNDLKSESQKIKVNRQRKTLNRVPVSSQENSQTS</sequence>
<dbReference type="Proteomes" id="UP001050975">
    <property type="component" value="Unassembled WGS sequence"/>
</dbReference>
<feature type="compositionally biased region" description="Polar residues" evidence="1">
    <location>
        <begin position="57"/>
        <end position="67"/>
    </location>
</feature>
<reference evidence="2" key="1">
    <citation type="submission" date="2019-10" db="EMBL/GenBank/DDBJ databases">
        <title>Draft genome sequece of Microseira wollei NIES-4236.</title>
        <authorList>
            <person name="Yamaguchi H."/>
            <person name="Suzuki S."/>
            <person name="Kawachi M."/>
        </authorList>
    </citation>
    <scope>NUCLEOTIDE SEQUENCE</scope>
    <source>
        <strain evidence="2">NIES-4236</strain>
    </source>
</reference>
<evidence type="ECO:0000256" key="1">
    <source>
        <dbReference type="SAM" id="MobiDB-lite"/>
    </source>
</evidence>
<dbReference type="AlphaFoldDB" id="A0AAV3XG32"/>
<proteinExistence type="predicted"/>
<evidence type="ECO:0008006" key="4">
    <source>
        <dbReference type="Google" id="ProtNLM"/>
    </source>
</evidence>
<keyword evidence="3" id="KW-1185">Reference proteome</keyword>